<reference evidence="2" key="1">
    <citation type="submission" date="2016-10" db="EMBL/GenBank/DDBJ databases">
        <authorList>
            <person name="Varghese N."/>
            <person name="Submissions S."/>
        </authorList>
    </citation>
    <scope>NUCLEOTIDE SEQUENCE [LARGE SCALE GENOMIC DNA]</scope>
    <source>
        <strain evidence="2">DSM 18610</strain>
    </source>
</reference>
<dbReference type="Proteomes" id="UP000199572">
    <property type="component" value="Unassembled WGS sequence"/>
</dbReference>
<accession>A0A1H9WBV2</accession>
<organism evidence="1 2">
    <name type="scientific">Pedobacter rhizosphaerae</name>
    <dbReference type="NCBI Taxonomy" id="390241"/>
    <lineage>
        <taxon>Bacteria</taxon>
        <taxon>Pseudomonadati</taxon>
        <taxon>Bacteroidota</taxon>
        <taxon>Sphingobacteriia</taxon>
        <taxon>Sphingobacteriales</taxon>
        <taxon>Sphingobacteriaceae</taxon>
        <taxon>Pedobacter</taxon>
    </lineage>
</organism>
<name>A0A1H9WBV2_9SPHI</name>
<dbReference type="EMBL" id="FOGG01000068">
    <property type="protein sequence ID" value="SES31147.1"/>
    <property type="molecule type" value="Genomic_DNA"/>
</dbReference>
<gene>
    <name evidence="1" type="ORF">SAMN04488023_1681</name>
</gene>
<keyword evidence="2" id="KW-1185">Reference proteome</keyword>
<sequence length="79" mass="9112">MGDALIQENEYLSNLIHAEQFVRHIYRGKLDACQTYIIGRLNYAQMSDMVKYSGALCVGMAEKNNPEMNQKWCTLPRNI</sequence>
<evidence type="ECO:0000313" key="2">
    <source>
        <dbReference type="Proteomes" id="UP000199572"/>
    </source>
</evidence>
<proteinExistence type="predicted"/>
<evidence type="ECO:0000313" key="1">
    <source>
        <dbReference type="EMBL" id="SES31147.1"/>
    </source>
</evidence>
<dbReference type="AlphaFoldDB" id="A0A1H9WBV2"/>
<protein>
    <submittedName>
        <fullName evidence="1">Uncharacterized protein</fullName>
    </submittedName>
</protein>